<evidence type="ECO:0000259" key="2">
    <source>
        <dbReference type="Pfam" id="PF06452"/>
    </source>
</evidence>
<dbReference type="GO" id="GO:0004553">
    <property type="term" value="F:hydrolase activity, hydrolyzing O-glycosyl compounds"/>
    <property type="evidence" value="ECO:0007669"/>
    <property type="project" value="InterPro"/>
</dbReference>
<proteinExistence type="predicted"/>
<evidence type="ECO:0000313" key="4">
    <source>
        <dbReference type="Proteomes" id="UP000199308"/>
    </source>
</evidence>
<feature type="signal peptide" evidence="1">
    <location>
        <begin position="1"/>
        <end position="18"/>
    </location>
</feature>
<dbReference type="EMBL" id="FOHK01000007">
    <property type="protein sequence ID" value="SET38804.1"/>
    <property type="molecule type" value="Genomic_DNA"/>
</dbReference>
<dbReference type="GO" id="GO:0030246">
    <property type="term" value="F:carbohydrate binding"/>
    <property type="evidence" value="ECO:0007669"/>
    <property type="project" value="InterPro"/>
</dbReference>
<sequence>MNIKLLLCTLIFSGSVVAKDIAVKHANTAPIIDGINNEKVWQQATWYPMDVLMDGTLPSAQDFSGRYRLLWDENYLYLQAEITDDILFDQHADPLYFYWDDDCLEIFIDEDASGGDHQTNFNAFAYHVALDNQAIDIGPNNKDGSTQFVALNDHVNSRWQRQLSAPNTVIWEVAIAIYDDTFTLEGEHTPVKLSAEKIIGFMLAYCDNDGSKHREHFMGSHDFPAVNGSKNLGYMDASVFGKIVLKK</sequence>
<evidence type="ECO:0000313" key="3">
    <source>
        <dbReference type="EMBL" id="SET38804.1"/>
    </source>
</evidence>
<dbReference type="GO" id="GO:0016052">
    <property type="term" value="P:carbohydrate catabolic process"/>
    <property type="evidence" value="ECO:0007669"/>
    <property type="project" value="InterPro"/>
</dbReference>
<keyword evidence="4" id="KW-1185">Reference proteome</keyword>
<evidence type="ECO:0000256" key="1">
    <source>
        <dbReference type="SAM" id="SignalP"/>
    </source>
</evidence>
<reference evidence="3 4" key="1">
    <citation type="submission" date="2016-10" db="EMBL/GenBank/DDBJ databases">
        <authorList>
            <person name="de Groot N.N."/>
        </authorList>
    </citation>
    <scope>NUCLEOTIDE SEQUENCE [LARGE SCALE GENOMIC DNA]</scope>
    <source>
        <strain evidence="3 4">DSM 19706</strain>
    </source>
</reference>
<dbReference type="Proteomes" id="UP000199308">
    <property type="component" value="Unassembled WGS sequence"/>
</dbReference>
<dbReference type="SUPFAM" id="SSF49344">
    <property type="entry name" value="CBD9-like"/>
    <property type="match status" value="1"/>
</dbReference>
<accession>A0A1I0E1H9</accession>
<dbReference type="Pfam" id="PF06452">
    <property type="entry name" value="CBM9_1"/>
    <property type="match status" value="1"/>
</dbReference>
<dbReference type="AlphaFoldDB" id="A0A1I0E1H9"/>
<feature type="chain" id="PRO_5011640584" evidence="1">
    <location>
        <begin position="19"/>
        <end position="247"/>
    </location>
</feature>
<keyword evidence="1" id="KW-0732">Signal</keyword>
<organism evidence="3 4">
    <name type="scientific">Thalassotalea agarivorans</name>
    <name type="common">Thalassomonas agarivorans</name>
    <dbReference type="NCBI Taxonomy" id="349064"/>
    <lineage>
        <taxon>Bacteria</taxon>
        <taxon>Pseudomonadati</taxon>
        <taxon>Pseudomonadota</taxon>
        <taxon>Gammaproteobacteria</taxon>
        <taxon>Alteromonadales</taxon>
        <taxon>Colwelliaceae</taxon>
        <taxon>Thalassotalea</taxon>
    </lineage>
</organism>
<dbReference type="OrthoDB" id="9786766at2"/>
<feature type="domain" description="Carbohydrate-binding" evidence="2">
    <location>
        <begin position="32"/>
        <end position="246"/>
    </location>
</feature>
<dbReference type="STRING" id="349064.SAMN05660429_01692"/>
<dbReference type="RefSeq" id="WP_093329233.1">
    <property type="nucleotide sequence ID" value="NZ_AP027363.1"/>
</dbReference>
<dbReference type="InterPro" id="IPR010502">
    <property type="entry name" value="Carb-bd_dom_fam9"/>
</dbReference>
<protein>
    <submittedName>
        <fullName evidence="3">Carbohydrate family 9 binding domain-like</fullName>
    </submittedName>
</protein>
<name>A0A1I0E1H9_THASX</name>
<gene>
    <name evidence="3" type="ORF">SAMN05660429_01692</name>
</gene>
<dbReference type="CDD" id="cd00241">
    <property type="entry name" value="DOMON_like"/>
    <property type="match status" value="1"/>
</dbReference>
<dbReference type="Gene3D" id="2.60.40.1190">
    <property type="match status" value="1"/>
</dbReference>